<dbReference type="Proteomes" id="UP000475862">
    <property type="component" value="Unassembled WGS sequence"/>
</dbReference>
<feature type="compositionally biased region" description="Basic and acidic residues" evidence="1">
    <location>
        <begin position="363"/>
        <end position="379"/>
    </location>
</feature>
<feature type="region of interest" description="Disordered" evidence="1">
    <location>
        <begin position="86"/>
        <end position="129"/>
    </location>
</feature>
<dbReference type="AlphaFoldDB" id="A0A6G0TLX0"/>
<feature type="region of interest" description="Disordered" evidence="1">
    <location>
        <begin position="420"/>
        <end position="448"/>
    </location>
</feature>
<evidence type="ECO:0000313" key="3">
    <source>
        <dbReference type="Proteomes" id="UP000475862"/>
    </source>
</evidence>
<organism evidence="2 3">
    <name type="scientific">Aphis glycines</name>
    <name type="common">Soybean aphid</name>
    <dbReference type="NCBI Taxonomy" id="307491"/>
    <lineage>
        <taxon>Eukaryota</taxon>
        <taxon>Metazoa</taxon>
        <taxon>Ecdysozoa</taxon>
        <taxon>Arthropoda</taxon>
        <taxon>Hexapoda</taxon>
        <taxon>Insecta</taxon>
        <taxon>Pterygota</taxon>
        <taxon>Neoptera</taxon>
        <taxon>Paraneoptera</taxon>
        <taxon>Hemiptera</taxon>
        <taxon>Sternorrhyncha</taxon>
        <taxon>Aphidomorpha</taxon>
        <taxon>Aphidoidea</taxon>
        <taxon>Aphididae</taxon>
        <taxon>Aphidini</taxon>
        <taxon>Aphis</taxon>
        <taxon>Aphis</taxon>
    </lineage>
</organism>
<comment type="caution">
    <text evidence="2">The sequence shown here is derived from an EMBL/GenBank/DDBJ whole genome shotgun (WGS) entry which is preliminary data.</text>
</comment>
<evidence type="ECO:0000256" key="1">
    <source>
        <dbReference type="SAM" id="MobiDB-lite"/>
    </source>
</evidence>
<evidence type="ECO:0000313" key="2">
    <source>
        <dbReference type="EMBL" id="KAE9535267.1"/>
    </source>
</evidence>
<feature type="region of interest" description="Disordered" evidence="1">
    <location>
        <begin position="1"/>
        <end position="31"/>
    </location>
</feature>
<feature type="compositionally biased region" description="Low complexity" evidence="1">
    <location>
        <begin position="94"/>
        <end position="105"/>
    </location>
</feature>
<feature type="compositionally biased region" description="Basic and acidic residues" evidence="1">
    <location>
        <begin position="109"/>
        <end position="129"/>
    </location>
</feature>
<protein>
    <submittedName>
        <fullName evidence="2">Uncharacterized protein</fullName>
    </submittedName>
</protein>
<reference evidence="2 3" key="1">
    <citation type="submission" date="2019-08" db="EMBL/GenBank/DDBJ databases">
        <title>The genome of the soybean aphid Biotype 1, its phylome, world population structure and adaptation to the North American continent.</title>
        <authorList>
            <person name="Giordano R."/>
            <person name="Donthu R.K."/>
            <person name="Hernandez A.G."/>
            <person name="Wright C.L."/>
            <person name="Zimin A.V."/>
        </authorList>
    </citation>
    <scope>NUCLEOTIDE SEQUENCE [LARGE SCALE GENOMIC DNA]</scope>
    <source>
        <tissue evidence="2">Whole aphids</tissue>
    </source>
</reference>
<gene>
    <name evidence="2" type="ORF">AGLY_008000</name>
</gene>
<keyword evidence="3" id="KW-1185">Reference proteome</keyword>
<dbReference type="OrthoDB" id="5822793at2759"/>
<proteinExistence type="predicted"/>
<feature type="region of interest" description="Disordered" evidence="1">
    <location>
        <begin position="340"/>
        <end position="406"/>
    </location>
</feature>
<name>A0A6G0TLX0_APHGL</name>
<accession>A0A6G0TLX0</accession>
<dbReference type="EMBL" id="VYZN01000026">
    <property type="protein sequence ID" value="KAE9535267.1"/>
    <property type="molecule type" value="Genomic_DNA"/>
</dbReference>
<sequence length="589" mass="66243">MNSDYKWREQTTQASSRLNGKNARDSGENESNINKFVRKHQRNLSLPVNNVFQSTTTKTDTVSVTTMSNSKGNGISYSSPVHKNYLESNDCDDSSSNSDTGSTGTYIIERNDTSLDNKSEKSPDFDDNVDDFKKSNSMVKKLRSSWVNEWHSKLNQNKSSLSNPMPLLKSDFKPNSPILMKHTRKSNIPLPNASSIKDLSVRFENSAKSISSDDDTRLLLKDAENCVSMLEAKVEKTGHTAIQYNRTFNLRRDRFTKLQQDTNKKIVDSKTANDKSNLYKPSSQNLSSSLSRVDCGRYSLRTSRVPQPNSSPLLSARKNLSSKKKWNSSILCNKVQTPNKETELENWKRRKNYDPLKAAAQGKKKDQQKLSSSSKEKSVENSGNPVLRSASFHGRDGFSQEDDSDGWEQKSLHFYDHVDDWHKLPQPPATSRDHSPPPSKNENLSSSANSSLAMLPTLISAHNGSPTFLHKSLSAFNSSTSSSLDVSSMPDALFDDKDSLDMVQLSHKAKKRGIELMKRIRKELPEYDDIILTRGIASIDMMDDSLHIPMKSWGMSVSATNINCVDNIFRILENVLFRDSDSRENNSDN</sequence>
<feature type="compositionally biased region" description="Polar residues" evidence="1">
    <location>
        <begin position="10"/>
        <end position="19"/>
    </location>
</feature>